<evidence type="ECO:0000313" key="14">
    <source>
        <dbReference type="Proteomes" id="UP001230496"/>
    </source>
</evidence>
<evidence type="ECO:0000256" key="10">
    <source>
        <dbReference type="PROSITE-ProRule" id="PRU01384"/>
    </source>
</evidence>
<feature type="short sequence motif" description="GyrA-box" evidence="9">
    <location>
        <begin position="526"/>
        <end position="532"/>
    </location>
</feature>
<dbReference type="Pfam" id="PF03989">
    <property type="entry name" value="DNA_gyraseA_C"/>
    <property type="match status" value="6"/>
</dbReference>
<dbReference type="GO" id="GO:0009330">
    <property type="term" value="C:DNA topoisomerase type II (double strand cut, ATP-hydrolyzing) complex"/>
    <property type="evidence" value="ECO:0007669"/>
    <property type="project" value="TreeGrafter"/>
</dbReference>
<comment type="subunit">
    <text evidence="9">Heterotetramer, composed of two GyrA and two GyrB chains. In the heterotetramer, GyrA contains the active site tyrosine that forms a transient covalent intermediate with DNA, while GyrB binds cofactors and catalyzes ATP hydrolysis.</text>
</comment>
<dbReference type="FunFam" id="1.10.268.10:FF:000001">
    <property type="entry name" value="DNA gyrase subunit A"/>
    <property type="match status" value="1"/>
</dbReference>
<dbReference type="HAMAP" id="MF_01897">
    <property type="entry name" value="GyrA"/>
    <property type="match status" value="1"/>
</dbReference>
<dbReference type="NCBIfam" id="TIGR01063">
    <property type="entry name" value="gyrA"/>
    <property type="match status" value="1"/>
</dbReference>
<evidence type="ECO:0000259" key="12">
    <source>
        <dbReference type="PROSITE" id="PS52040"/>
    </source>
</evidence>
<dbReference type="PANTHER" id="PTHR43493:SF5">
    <property type="entry name" value="DNA GYRASE SUBUNIT A, CHLOROPLASTIC_MITOCHONDRIAL"/>
    <property type="match status" value="1"/>
</dbReference>
<dbReference type="InterPro" id="IPR035516">
    <property type="entry name" value="Gyrase/topoIV_suA_C"/>
</dbReference>
<dbReference type="InterPro" id="IPR002205">
    <property type="entry name" value="Topo_IIA_dom_A"/>
</dbReference>
<dbReference type="EC" id="5.6.2.2" evidence="9"/>
<keyword evidence="4 9" id="KW-0067">ATP-binding</keyword>
<protein>
    <recommendedName>
        <fullName evidence="9">DNA gyrase subunit A</fullName>
        <ecNumber evidence="9">5.6.2.2</ecNumber>
    </recommendedName>
</protein>
<dbReference type="InterPro" id="IPR013760">
    <property type="entry name" value="Topo_IIA-like_dom_sf"/>
</dbReference>
<accession>A0AA51N966</accession>
<keyword evidence="3 9" id="KW-0547">Nucleotide-binding</keyword>
<dbReference type="RefSeq" id="WP_308347885.1">
    <property type="nucleotide sequence ID" value="NZ_CP129971.1"/>
</dbReference>
<comment type="miscellaneous">
    <text evidence="9">Few gyrases are as efficient as E.coli at forming negative supercoils. Not all organisms have 2 type II topoisomerases; in organisms with a single type II topoisomerase this enzyme also has to decatenate newly replicated chromosomes.</text>
</comment>
<dbReference type="Proteomes" id="UP001230496">
    <property type="component" value="Chromosome"/>
</dbReference>
<dbReference type="Gene3D" id="3.90.199.10">
    <property type="entry name" value="Topoisomerase II, domain 5"/>
    <property type="match status" value="1"/>
</dbReference>
<evidence type="ECO:0000256" key="8">
    <source>
        <dbReference type="ARBA" id="ARBA00063644"/>
    </source>
</evidence>
<dbReference type="SMART" id="SM00434">
    <property type="entry name" value="TOP4c"/>
    <property type="match status" value="1"/>
</dbReference>
<gene>
    <name evidence="9 13" type="primary">gyrA</name>
    <name evidence="13" type="ORF">QYS49_20310</name>
</gene>
<dbReference type="InterPro" id="IPR013758">
    <property type="entry name" value="Topo_IIA_A/C_ab"/>
</dbReference>
<dbReference type="KEGG" id="msaa:QYS49_20310"/>
<dbReference type="PANTHER" id="PTHR43493">
    <property type="entry name" value="DNA GYRASE/TOPOISOMERASE SUBUNIT A"/>
    <property type="match status" value="1"/>
</dbReference>
<dbReference type="Gene3D" id="1.10.268.10">
    <property type="entry name" value="Topoisomerase, domain 3"/>
    <property type="match status" value="1"/>
</dbReference>
<dbReference type="SUPFAM" id="SSF101904">
    <property type="entry name" value="GyrA/ParC C-terminal domain-like"/>
    <property type="match status" value="1"/>
</dbReference>
<dbReference type="GO" id="GO:0003677">
    <property type="term" value="F:DNA binding"/>
    <property type="evidence" value="ECO:0007669"/>
    <property type="project" value="UniProtKB-UniRule"/>
</dbReference>
<evidence type="ECO:0000256" key="7">
    <source>
        <dbReference type="ARBA" id="ARBA00023235"/>
    </source>
</evidence>
<dbReference type="GO" id="GO:0034335">
    <property type="term" value="F:DNA negative supercoiling activity"/>
    <property type="evidence" value="ECO:0007669"/>
    <property type="project" value="UniProtKB-ARBA"/>
</dbReference>
<name>A0AA51N966_9BACT</name>
<dbReference type="NCBIfam" id="NF004044">
    <property type="entry name" value="PRK05561.1"/>
    <property type="match status" value="1"/>
</dbReference>
<feature type="active site" description="O-(5'-phospho-DNA)-tyrosine intermediate" evidence="9 10">
    <location>
        <position position="123"/>
    </location>
</feature>
<reference evidence="13 14" key="1">
    <citation type="submission" date="2023-08" db="EMBL/GenBank/DDBJ databases">
        <title>Comparative genomics and taxonomic characterization of three novel marine species of genus Marivirga.</title>
        <authorList>
            <person name="Muhammad N."/>
            <person name="Kim S.-G."/>
        </authorList>
    </citation>
    <scope>NUCLEOTIDE SEQUENCE [LARGE SCALE GENOMIC DNA]</scope>
    <source>
        <strain evidence="13 14">BDSF4-3</strain>
    </source>
</reference>
<keyword evidence="6 9" id="KW-0238">DNA-binding</keyword>
<dbReference type="NCBIfam" id="NF004043">
    <property type="entry name" value="PRK05560.1"/>
    <property type="match status" value="1"/>
</dbReference>
<dbReference type="Gene3D" id="3.30.1360.40">
    <property type="match status" value="1"/>
</dbReference>
<evidence type="ECO:0000256" key="11">
    <source>
        <dbReference type="SAM" id="MobiDB-lite"/>
    </source>
</evidence>
<evidence type="ECO:0000313" key="13">
    <source>
        <dbReference type="EMBL" id="WMN11107.1"/>
    </source>
</evidence>
<dbReference type="Gene3D" id="2.120.10.90">
    <property type="entry name" value="DNA gyrase/topoisomerase IV, subunit A, C-terminal"/>
    <property type="match status" value="1"/>
</dbReference>
<evidence type="ECO:0000256" key="9">
    <source>
        <dbReference type="HAMAP-Rule" id="MF_01897"/>
    </source>
</evidence>
<keyword evidence="14" id="KW-1185">Reference proteome</keyword>
<dbReference type="GO" id="GO:0005694">
    <property type="term" value="C:chromosome"/>
    <property type="evidence" value="ECO:0007669"/>
    <property type="project" value="InterPro"/>
</dbReference>
<dbReference type="GO" id="GO:0006261">
    <property type="term" value="P:DNA-templated DNA replication"/>
    <property type="evidence" value="ECO:0007669"/>
    <property type="project" value="UniProtKB-UniRule"/>
</dbReference>
<dbReference type="InterPro" id="IPR050220">
    <property type="entry name" value="Type_II_DNA_Topoisomerases"/>
</dbReference>
<proteinExistence type="inferred from homology"/>
<keyword evidence="5 9" id="KW-0799">Topoisomerase</keyword>
<comment type="subcellular location">
    <subcellularLocation>
        <location evidence="9">Cytoplasm</location>
    </subcellularLocation>
</comment>
<evidence type="ECO:0000256" key="4">
    <source>
        <dbReference type="ARBA" id="ARBA00022840"/>
    </source>
</evidence>
<feature type="compositionally biased region" description="Acidic residues" evidence="11">
    <location>
        <begin position="818"/>
        <end position="842"/>
    </location>
</feature>
<dbReference type="GO" id="GO:0006265">
    <property type="term" value="P:DNA topological change"/>
    <property type="evidence" value="ECO:0007669"/>
    <property type="project" value="UniProtKB-UniRule"/>
</dbReference>
<dbReference type="FunFam" id="2.120.10.90:FF:000005">
    <property type="entry name" value="DNA topoisomerase 4 subunit A"/>
    <property type="match status" value="1"/>
</dbReference>
<comment type="catalytic activity">
    <reaction evidence="1 9 10">
        <text>ATP-dependent breakage, passage and rejoining of double-stranded DNA.</text>
        <dbReference type="EC" id="5.6.2.2"/>
    </reaction>
</comment>
<comment type="function">
    <text evidence="9">A type II topoisomerase that negatively supercoils closed circular double-stranded (ds) DNA in an ATP-dependent manner to modulate DNA topology and maintain chromosomes in an underwound state. Negative supercoiling favors strand separation, and DNA replication, transcription, recombination and repair, all of which involve strand separation. Also able to catalyze the interconversion of other topological isomers of dsDNA rings, including catenanes and knotted rings. Type II topoisomerases break and join 2 DNA strands simultaneously in an ATP-dependent manner.</text>
</comment>
<feature type="domain" description="Topo IIA-type catalytic" evidence="12">
    <location>
        <begin position="35"/>
        <end position="499"/>
    </location>
</feature>
<evidence type="ECO:0000256" key="3">
    <source>
        <dbReference type="ARBA" id="ARBA00022741"/>
    </source>
</evidence>
<dbReference type="InterPro" id="IPR006691">
    <property type="entry name" value="GyrA/parC_rep"/>
</dbReference>
<evidence type="ECO:0000256" key="6">
    <source>
        <dbReference type="ARBA" id="ARBA00023125"/>
    </source>
</evidence>
<evidence type="ECO:0000256" key="2">
    <source>
        <dbReference type="ARBA" id="ARBA00008263"/>
    </source>
</evidence>
<dbReference type="FunFam" id="3.30.1360.40:FF:000002">
    <property type="entry name" value="DNA gyrase subunit A"/>
    <property type="match status" value="1"/>
</dbReference>
<evidence type="ECO:0000256" key="1">
    <source>
        <dbReference type="ARBA" id="ARBA00000185"/>
    </source>
</evidence>
<dbReference type="AlphaFoldDB" id="A0AA51N966"/>
<dbReference type="InterPro" id="IPR013757">
    <property type="entry name" value="Topo_IIA_A_a_sf"/>
</dbReference>
<comment type="subunit">
    <text evidence="8">Heterotetramer composed of ParC and ParE.</text>
</comment>
<keyword evidence="7 9" id="KW-0413">Isomerase</keyword>
<dbReference type="CDD" id="cd00187">
    <property type="entry name" value="TOP4c"/>
    <property type="match status" value="1"/>
</dbReference>
<dbReference type="Pfam" id="PF00521">
    <property type="entry name" value="DNA_topoisoIV"/>
    <property type="match status" value="1"/>
</dbReference>
<feature type="region of interest" description="Disordered" evidence="11">
    <location>
        <begin position="806"/>
        <end position="842"/>
    </location>
</feature>
<dbReference type="GO" id="GO:0005524">
    <property type="term" value="F:ATP binding"/>
    <property type="evidence" value="ECO:0007669"/>
    <property type="project" value="UniProtKB-UniRule"/>
</dbReference>
<sequence>MAEGENEKIIPINIEDEMRGAYIDYSMSVIVSRALPDVRDGLKPVHRRILFGMQELGLAHNRPYKKSARIVGEVLGKYHPHGDSAVYDTMVRMAQPWSLRYQMVDGQGNFGSIDGDSPAAMRYTEARLKRIAEEMLTDINKNTVDFQFNFDDSLKEPTVLPAKVPNLLLNGASGIAVGMATNMAPHNLTEVVNGINAYIDNNDITIPELMEHVTAPDFPTGAAIYGYQGVKAAFETGRGRIVMRAKAEIEVLKSGRERIIVTEIPYMVNKANMIEKTAAFVNEKKIEGISDIRDESDRNGLRIVYEIRKDAIPNVVLNNLYKHTQLQTSFSVNNVALVKGRPETLNLKDMIKHYVNHRHDVIVRRTKYELDEAQKRAHILEGYLIALDNLDAVIKLIRESRDPEIARNGLIEKFELSEIQAKAILDMRLQRLTGLEREKIISEYEEIKKLIEYLESILADEELRMKIIKDEMQEIQDRYGDERRTEIIHSAEEFTDEDMIPNEDVVITLSHQGYIKRTLLNEYKTQGRGGVGSKGAGSKDDDFTELLFVAKTHNYLLIFTELGKVYWIKVYRLPEGSKTSKGRAIQNLINIESEDSVRAVINVENLDDADYINNNFLVMCTEKGTIKKTTLEAYSRPRANGINAISINEGDRLLNVKLTNGDNNIIIAARSGRAIRFHESNVRPMGRTAAGVRGITLKDAKDIVIEMVAITRENANLLVVSEKGYGKRSDIEDYRITKRGGKGVKTLNVTEKTGELVAIKEVIDSDDLMIINKSGITIRMAVENLRVMGRATQGVRLIKVNEGDSISSVEKVEKIDEIEVEEEGEGTEDTPDNSNDENNSES</sequence>
<dbReference type="FunFam" id="3.90.199.10:FF:000001">
    <property type="entry name" value="DNA gyrase subunit A"/>
    <property type="match status" value="1"/>
</dbReference>
<keyword evidence="9" id="KW-0963">Cytoplasm</keyword>
<dbReference type="GO" id="GO:0005737">
    <property type="term" value="C:cytoplasm"/>
    <property type="evidence" value="ECO:0007669"/>
    <property type="project" value="UniProtKB-SubCell"/>
</dbReference>
<dbReference type="SUPFAM" id="SSF56719">
    <property type="entry name" value="Type II DNA topoisomerase"/>
    <property type="match status" value="1"/>
</dbReference>
<organism evidence="13 14">
    <name type="scientific">Marivirga salinarum</name>
    <dbReference type="NCBI Taxonomy" id="3059078"/>
    <lineage>
        <taxon>Bacteria</taxon>
        <taxon>Pseudomonadati</taxon>
        <taxon>Bacteroidota</taxon>
        <taxon>Cytophagia</taxon>
        <taxon>Cytophagales</taxon>
        <taxon>Marivirgaceae</taxon>
        <taxon>Marivirga</taxon>
    </lineage>
</organism>
<evidence type="ECO:0000256" key="5">
    <source>
        <dbReference type="ARBA" id="ARBA00023029"/>
    </source>
</evidence>
<comment type="similarity">
    <text evidence="2 9">Belongs to the type II topoisomerase GyrA/ParC subunit family.</text>
</comment>
<dbReference type="InterPro" id="IPR005743">
    <property type="entry name" value="GyrA"/>
</dbReference>
<dbReference type="EMBL" id="CP129971">
    <property type="protein sequence ID" value="WMN11107.1"/>
    <property type="molecule type" value="Genomic_DNA"/>
</dbReference>
<dbReference type="PROSITE" id="PS52040">
    <property type="entry name" value="TOPO_IIA"/>
    <property type="match status" value="1"/>
</dbReference>